<name>A0A2U3NYC4_9MYCO</name>
<keyword evidence="1" id="KW-0732">Signal</keyword>
<proteinExistence type="predicted"/>
<evidence type="ECO:0000256" key="1">
    <source>
        <dbReference type="SAM" id="SignalP"/>
    </source>
</evidence>
<protein>
    <recommendedName>
        <fullName evidence="4">Secreted protein</fullName>
    </recommendedName>
</protein>
<gene>
    <name evidence="2" type="ORF">MRAB57_4358</name>
</gene>
<dbReference type="AlphaFoldDB" id="A0A2U3NYC4"/>
<organism evidence="2 3">
    <name type="scientific">Mycobacterium rhizamassiliense</name>
    <dbReference type="NCBI Taxonomy" id="1841860"/>
    <lineage>
        <taxon>Bacteria</taxon>
        <taxon>Bacillati</taxon>
        <taxon>Actinomycetota</taxon>
        <taxon>Actinomycetes</taxon>
        <taxon>Mycobacteriales</taxon>
        <taxon>Mycobacteriaceae</taxon>
        <taxon>Mycobacterium</taxon>
    </lineage>
</organism>
<accession>A0A2U3NYC4</accession>
<evidence type="ECO:0008006" key="4">
    <source>
        <dbReference type="Google" id="ProtNLM"/>
    </source>
</evidence>
<reference evidence="2 3" key="1">
    <citation type="submission" date="2017-01" db="EMBL/GenBank/DDBJ databases">
        <authorList>
            <consortium name="Urmite Genomes"/>
        </authorList>
    </citation>
    <scope>NUCLEOTIDE SEQUENCE [LARGE SCALE GENOMIC DNA]</scope>
    <source>
        <strain evidence="2 3">AB57</strain>
    </source>
</reference>
<feature type="signal peptide" evidence="1">
    <location>
        <begin position="1"/>
        <end position="30"/>
    </location>
</feature>
<dbReference type="Proteomes" id="UP000240988">
    <property type="component" value="Unassembled WGS sequence"/>
</dbReference>
<dbReference type="STRING" id="1841860.GCA_900157375_04361"/>
<dbReference type="OrthoDB" id="4721289at2"/>
<feature type="chain" id="PRO_5015465069" description="Secreted protein" evidence="1">
    <location>
        <begin position="31"/>
        <end position="188"/>
    </location>
</feature>
<evidence type="ECO:0000313" key="3">
    <source>
        <dbReference type="Proteomes" id="UP000240988"/>
    </source>
</evidence>
<dbReference type="RefSeq" id="WP_077089196.1">
    <property type="nucleotide sequence ID" value="NZ_LT721901.1"/>
</dbReference>
<evidence type="ECO:0000313" key="2">
    <source>
        <dbReference type="EMBL" id="SPM36517.1"/>
    </source>
</evidence>
<sequence>MARNERTRLGAMLCAGLVPASVATVPPAGADPNQFPSLSDYAAVDAAGYQTYSRYMTSGLQFETPGGYRCRMSFTHKQNGAHMECWGTLPGTANNHVGLNYLSGANVVDVAFSNIDLSKMEVVEPGPGVTGGPINPRDYKPLPPRSKLVYDDGPLQTCGVDASMTACELVDGDRQHGFVLSPQGSWTF</sequence>
<dbReference type="EMBL" id="FUFA01000005">
    <property type="protein sequence ID" value="SPM36517.1"/>
    <property type="molecule type" value="Genomic_DNA"/>
</dbReference>
<keyword evidence="3" id="KW-1185">Reference proteome</keyword>